<accession>A0A1M6PBX7</accession>
<dbReference type="STRING" id="633813.SAMN04488087_0117"/>
<proteinExistence type="inferred from homology"/>
<evidence type="ECO:0000256" key="5">
    <source>
        <dbReference type="ARBA" id="ARBA00022842"/>
    </source>
</evidence>
<keyword evidence="8" id="KW-1185">Reference proteome</keyword>
<protein>
    <submittedName>
        <fullName evidence="7">Octaprenyl-diphosphate synthase</fullName>
    </submittedName>
</protein>
<dbReference type="CDD" id="cd00685">
    <property type="entry name" value="Trans_IPPS_HT"/>
    <property type="match status" value="1"/>
</dbReference>
<dbReference type="PANTHER" id="PTHR12001:SF69">
    <property type="entry name" value="ALL TRANS-POLYPRENYL-DIPHOSPHATE SYNTHASE PDSS1"/>
    <property type="match status" value="1"/>
</dbReference>
<dbReference type="GO" id="GO:0008299">
    <property type="term" value="P:isoprenoid biosynthetic process"/>
    <property type="evidence" value="ECO:0007669"/>
    <property type="project" value="InterPro"/>
</dbReference>
<evidence type="ECO:0000256" key="3">
    <source>
        <dbReference type="ARBA" id="ARBA00022679"/>
    </source>
</evidence>
<dbReference type="AlphaFoldDB" id="A0A1M6PBX7"/>
<dbReference type="InterPro" id="IPR008949">
    <property type="entry name" value="Isoprenoid_synthase_dom_sf"/>
</dbReference>
<dbReference type="Proteomes" id="UP000185812">
    <property type="component" value="Unassembled WGS sequence"/>
</dbReference>
<reference evidence="8" key="1">
    <citation type="submission" date="2016-11" db="EMBL/GenBank/DDBJ databases">
        <authorList>
            <person name="Varghese N."/>
            <person name="Submissions S."/>
        </authorList>
    </citation>
    <scope>NUCLEOTIDE SEQUENCE [LARGE SCALE GENOMIC DNA]</scope>
    <source>
        <strain evidence="8">DSM 22212</strain>
    </source>
</reference>
<evidence type="ECO:0000256" key="6">
    <source>
        <dbReference type="RuleBase" id="RU004466"/>
    </source>
</evidence>
<dbReference type="Gene3D" id="1.10.600.10">
    <property type="entry name" value="Farnesyl Diphosphate Synthase"/>
    <property type="match status" value="1"/>
</dbReference>
<evidence type="ECO:0000256" key="4">
    <source>
        <dbReference type="ARBA" id="ARBA00022723"/>
    </source>
</evidence>
<dbReference type="InterPro" id="IPR000092">
    <property type="entry name" value="Polyprenyl_synt"/>
</dbReference>
<dbReference type="GO" id="GO:0004659">
    <property type="term" value="F:prenyltransferase activity"/>
    <property type="evidence" value="ECO:0007669"/>
    <property type="project" value="InterPro"/>
</dbReference>
<gene>
    <name evidence="7" type="ORF">SAMN04488087_0117</name>
</gene>
<dbReference type="PROSITE" id="PS00444">
    <property type="entry name" value="POLYPRENYL_SYNTHASE_2"/>
    <property type="match status" value="1"/>
</dbReference>
<dbReference type="GO" id="GO:0046872">
    <property type="term" value="F:metal ion binding"/>
    <property type="evidence" value="ECO:0007669"/>
    <property type="project" value="UniProtKB-KW"/>
</dbReference>
<evidence type="ECO:0000256" key="2">
    <source>
        <dbReference type="ARBA" id="ARBA00006706"/>
    </source>
</evidence>
<evidence type="ECO:0000313" key="8">
    <source>
        <dbReference type="Proteomes" id="UP000185812"/>
    </source>
</evidence>
<keyword evidence="4" id="KW-0479">Metal-binding</keyword>
<sequence length="333" mass="38047">MRATFPAQSTRTISLKDIQRPVADELKRFQRYFRDAMRTSVPLLDHVARYLLRQKGKRIRPLLVLLTARLCGGITEATYRAAALVELLHSATLVHDDVVDGAERRRGMFSINAIWKNKVAVLFGDFLLSRGLLLALEHRDYETLHALSDAVRRMSEGELLQIEKSRHLDIDEATYFRIISDKTASLIAACTKCGALSATDDPQVIHEMHRMGEKLGLAFQIRDDLFDYGEDVGKPIGIDLKEKKLTLPLIYALRVAPASERRRILRIVRKKKKTREDIQRVAYFAEAYGGMTYARQRMEALAHEARAILERYPPSDARQALIDLVDYTVTRTR</sequence>
<dbReference type="PANTHER" id="PTHR12001">
    <property type="entry name" value="GERANYLGERANYL PYROPHOSPHATE SYNTHASE"/>
    <property type="match status" value="1"/>
</dbReference>
<comment type="cofactor">
    <cofactor evidence="1">
        <name>Mg(2+)</name>
        <dbReference type="ChEBI" id="CHEBI:18420"/>
    </cofactor>
</comment>
<keyword evidence="5" id="KW-0460">Magnesium</keyword>
<dbReference type="PROSITE" id="PS00723">
    <property type="entry name" value="POLYPRENYL_SYNTHASE_1"/>
    <property type="match status" value="1"/>
</dbReference>
<evidence type="ECO:0000256" key="1">
    <source>
        <dbReference type="ARBA" id="ARBA00001946"/>
    </source>
</evidence>
<comment type="similarity">
    <text evidence="2 6">Belongs to the FPP/GGPP synthase family.</text>
</comment>
<name>A0A1M6PBX7_9BACT</name>
<dbReference type="SUPFAM" id="SSF48576">
    <property type="entry name" value="Terpenoid synthases"/>
    <property type="match status" value="1"/>
</dbReference>
<dbReference type="EMBL" id="FRAU01000001">
    <property type="protein sequence ID" value="SHK05380.1"/>
    <property type="molecule type" value="Genomic_DNA"/>
</dbReference>
<dbReference type="OrthoDB" id="9805316at2"/>
<dbReference type="InterPro" id="IPR033749">
    <property type="entry name" value="Polyprenyl_synt_CS"/>
</dbReference>
<organism evidence="7 8">
    <name type="scientific">Rhodothermus profundi</name>
    <dbReference type="NCBI Taxonomy" id="633813"/>
    <lineage>
        <taxon>Bacteria</taxon>
        <taxon>Pseudomonadati</taxon>
        <taxon>Rhodothermota</taxon>
        <taxon>Rhodothermia</taxon>
        <taxon>Rhodothermales</taxon>
        <taxon>Rhodothermaceae</taxon>
        <taxon>Rhodothermus</taxon>
    </lineage>
</organism>
<dbReference type="Pfam" id="PF00348">
    <property type="entry name" value="polyprenyl_synt"/>
    <property type="match status" value="1"/>
</dbReference>
<keyword evidence="3 6" id="KW-0808">Transferase</keyword>
<evidence type="ECO:0000313" key="7">
    <source>
        <dbReference type="EMBL" id="SHK05380.1"/>
    </source>
</evidence>
<dbReference type="SFLD" id="SFLDS00005">
    <property type="entry name" value="Isoprenoid_Synthase_Type_I"/>
    <property type="match status" value="1"/>
</dbReference>